<dbReference type="RefSeq" id="WP_135027250.1">
    <property type="nucleotide sequence ID" value="NZ_JALRMX010000007.1"/>
</dbReference>
<gene>
    <name evidence="1" type="ORF">RAK27_11860</name>
</gene>
<evidence type="ECO:0008006" key="3">
    <source>
        <dbReference type="Google" id="ProtNLM"/>
    </source>
</evidence>
<dbReference type="AlphaFoldDB" id="A0AAW9K586"/>
<evidence type="ECO:0000313" key="1">
    <source>
        <dbReference type="EMBL" id="MDZ5759359.1"/>
    </source>
</evidence>
<comment type="caution">
    <text evidence="1">The sequence shown here is derived from an EMBL/GenBank/DDBJ whole genome shotgun (WGS) entry which is preliminary data.</text>
</comment>
<dbReference type="Proteomes" id="UP001290462">
    <property type="component" value="Unassembled WGS sequence"/>
</dbReference>
<organism evidence="1 2">
    <name type="scientific">Carnobacterium maltaromaticum</name>
    <name type="common">Carnobacterium piscicola</name>
    <dbReference type="NCBI Taxonomy" id="2751"/>
    <lineage>
        <taxon>Bacteria</taxon>
        <taxon>Bacillati</taxon>
        <taxon>Bacillota</taxon>
        <taxon>Bacilli</taxon>
        <taxon>Lactobacillales</taxon>
        <taxon>Carnobacteriaceae</taxon>
        <taxon>Carnobacterium</taxon>
    </lineage>
</organism>
<evidence type="ECO:0000313" key="2">
    <source>
        <dbReference type="Proteomes" id="UP001290462"/>
    </source>
</evidence>
<name>A0AAW9K586_CARML</name>
<protein>
    <recommendedName>
        <fullName evidence="3">Phage protein</fullName>
    </recommendedName>
</protein>
<sequence length="94" mass="10842">MFRKEIKRVDLKVTIKVIDNFTESIKYMNKALEQACSSFSIFGNAVAVKKESEFEEDLKRVSKVVEENGRGRGAKVEKLIADVVKKYNERIKNK</sequence>
<proteinExistence type="predicted"/>
<reference evidence="1" key="1">
    <citation type="submission" date="2023-08" db="EMBL/GenBank/DDBJ databases">
        <title>Genomic characterization of piscicolin 126 produced by Carnobacterium maltaromaticum CM22 strain isolated from salmon (Salmo salar).</title>
        <authorList>
            <person name="Gonzalez-Gragera E."/>
            <person name="Garcia-Lopez J.D."/>
            <person name="Teso-Perez C."/>
            <person name="Gimenez-Hernandez I."/>
            <person name="Peralta-Sanchez J.M."/>
            <person name="Valdivia E."/>
            <person name="Montalban-Lopez M."/>
            <person name="Martin-Platero A.M."/>
            <person name="Banos A."/>
            <person name="Martinez-Bueno M."/>
        </authorList>
    </citation>
    <scope>NUCLEOTIDE SEQUENCE</scope>
    <source>
        <strain evidence="1">CM22</strain>
    </source>
</reference>
<accession>A0AAW9K586</accession>
<dbReference type="EMBL" id="JAVBVO010000003">
    <property type="protein sequence ID" value="MDZ5759359.1"/>
    <property type="molecule type" value="Genomic_DNA"/>
</dbReference>